<dbReference type="Pfam" id="PF13193">
    <property type="entry name" value="AMP-binding_C"/>
    <property type="match status" value="1"/>
</dbReference>
<protein>
    <recommendedName>
        <fullName evidence="3">AMP-binding enzyme C-terminal domain-containing protein</fullName>
    </recommendedName>
</protein>
<accession>A0A3P6RH49</accession>
<reference evidence="4 5" key="1">
    <citation type="submission" date="2018-11" db="EMBL/GenBank/DDBJ databases">
        <authorList>
            <consortium name="Pathogen Informatics"/>
        </authorList>
    </citation>
    <scope>NUCLEOTIDE SEQUENCE [LARGE SCALE GENOMIC DNA]</scope>
</reference>
<sequence length="91" mass="10075">IIRAFLGDLGFVDDDGYLFIVDRLKELIKVKGFQVPPAELENVLLEHPLIQDAAVIGVQNAEGEEFPKAFVVSCSDTLTEDDVKAFVRGRL</sequence>
<dbReference type="Gene3D" id="3.30.300.30">
    <property type="match status" value="1"/>
</dbReference>
<gene>
    <name evidence="4" type="ORF">CGOC_LOCUS5315</name>
</gene>
<evidence type="ECO:0000256" key="2">
    <source>
        <dbReference type="ARBA" id="ARBA00022598"/>
    </source>
</evidence>
<name>A0A3P6RH49_CYLGO</name>
<dbReference type="InterPro" id="IPR025110">
    <property type="entry name" value="AMP-bd_C"/>
</dbReference>
<evidence type="ECO:0000259" key="3">
    <source>
        <dbReference type="Pfam" id="PF13193"/>
    </source>
</evidence>
<dbReference type="InterPro" id="IPR042099">
    <property type="entry name" value="ANL_N_sf"/>
</dbReference>
<dbReference type="InterPro" id="IPR045851">
    <property type="entry name" value="AMP-bd_C_sf"/>
</dbReference>
<keyword evidence="2" id="KW-0436">Ligase</keyword>
<keyword evidence="5" id="KW-1185">Reference proteome</keyword>
<dbReference type="SUPFAM" id="SSF56801">
    <property type="entry name" value="Acetyl-CoA synthetase-like"/>
    <property type="match status" value="1"/>
</dbReference>
<dbReference type="EMBL" id="UYRV01015961">
    <property type="protein sequence ID" value="VDK61486.1"/>
    <property type="molecule type" value="Genomic_DNA"/>
</dbReference>
<dbReference type="Proteomes" id="UP000271889">
    <property type="component" value="Unassembled WGS sequence"/>
</dbReference>
<dbReference type="Gene3D" id="3.40.50.12780">
    <property type="entry name" value="N-terminal domain of ligase-like"/>
    <property type="match status" value="1"/>
</dbReference>
<dbReference type="AlphaFoldDB" id="A0A3P6RH49"/>
<dbReference type="GO" id="GO:0016405">
    <property type="term" value="F:CoA-ligase activity"/>
    <property type="evidence" value="ECO:0007669"/>
    <property type="project" value="TreeGrafter"/>
</dbReference>
<organism evidence="4 5">
    <name type="scientific">Cylicostephanus goldi</name>
    <name type="common">Nematode worm</name>
    <dbReference type="NCBI Taxonomy" id="71465"/>
    <lineage>
        <taxon>Eukaryota</taxon>
        <taxon>Metazoa</taxon>
        <taxon>Ecdysozoa</taxon>
        <taxon>Nematoda</taxon>
        <taxon>Chromadorea</taxon>
        <taxon>Rhabditida</taxon>
        <taxon>Rhabditina</taxon>
        <taxon>Rhabditomorpha</taxon>
        <taxon>Strongyloidea</taxon>
        <taxon>Strongylidae</taxon>
        <taxon>Cylicostephanus</taxon>
    </lineage>
</organism>
<evidence type="ECO:0000313" key="5">
    <source>
        <dbReference type="Proteomes" id="UP000271889"/>
    </source>
</evidence>
<comment type="similarity">
    <text evidence="1">Belongs to the ATP-dependent AMP-binding enzyme family.</text>
</comment>
<feature type="domain" description="AMP-binding enzyme C-terminal" evidence="3">
    <location>
        <begin position="39"/>
        <end position="91"/>
    </location>
</feature>
<evidence type="ECO:0000256" key="1">
    <source>
        <dbReference type="ARBA" id="ARBA00006432"/>
    </source>
</evidence>
<dbReference type="PANTHER" id="PTHR24096:SF149">
    <property type="entry name" value="AMP-BINDING DOMAIN-CONTAINING PROTEIN-RELATED"/>
    <property type="match status" value="1"/>
</dbReference>
<feature type="non-terminal residue" evidence="4">
    <location>
        <position position="1"/>
    </location>
</feature>
<dbReference type="PANTHER" id="PTHR24096">
    <property type="entry name" value="LONG-CHAIN-FATTY-ACID--COA LIGASE"/>
    <property type="match status" value="1"/>
</dbReference>
<dbReference type="OrthoDB" id="10253869at2759"/>
<evidence type="ECO:0000313" key="4">
    <source>
        <dbReference type="EMBL" id="VDK61486.1"/>
    </source>
</evidence>
<proteinExistence type="inferred from homology"/>